<sequence length="300" mass="34565">MNTSTHWVQTSDQQRLCVKTWGQAGQPALVLIHGYPDHQAVWEPIIACLSENYFIVSYDVRGAGESSVPEKIRDYRLSRLAQDLQEIVDSVLPGQAFHLAAHDWGSIQAWEAVTSPEFKGRILSYTTLSGPCLDHAAFWMRKQFKQNRTNFLKQLSKSWYIAAFQLPWLAPAVWNCFNPQRWNKVVSHLEHRHDLPLNENIVKDGKYGVNLYRANFLPRLTRPRQRFAICPVQAIVLQYDSFVGPDLVDEIQVWAEDFSRVELAANHWAILSQPEKVAHYLDQFIQQKAIQANKIGREKS</sequence>
<dbReference type="GO" id="GO:0016787">
    <property type="term" value="F:hydrolase activity"/>
    <property type="evidence" value="ECO:0007669"/>
    <property type="project" value="UniProtKB-KW"/>
</dbReference>
<dbReference type="EMBL" id="DYWX01000138">
    <property type="protein sequence ID" value="HJF29011.1"/>
    <property type="molecule type" value="Genomic_DNA"/>
</dbReference>
<evidence type="ECO:0000256" key="1">
    <source>
        <dbReference type="ARBA" id="ARBA00022801"/>
    </source>
</evidence>
<name>A0A9D2ZZM0_ACILW</name>
<protein>
    <submittedName>
        <fullName evidence="3">Alpha/beta fold hydrolase</fullName>
    </submittedName>
</protein>
<dbReference type="Proteomes" id="UP000787156">
    <property type="component" value="Unassembled WGS sequence"/>
</dbReference>
<keyword evidence="1 3" id="KW-0378">Hydrolase</keyword>
<evidence type="ECO:0000313" key="4">
    <source>
        <dbReference type="Proteomes" id="UP000787156"/>
    </source>
</evidence>
<dbReference type="Pfam" id="PF00561">
    <property type="entry name" value="Abhydrolase_1"/>
    <property type="match status" value="1"/>
</dbReference>
<dbReference type="SUPFAM" id="SSF53474">
    <property type="entry name" value="alpha/beta-Hydrolases"/>
    <property type="match status" value="1"/>
</dbReference>
<proteinExistence type="predicted"/>
<dbReference type="InterPro" id="IPR000073">
    <property type="entry name" value="AB_hydrolase_1"/>
</dbReference>
<reference evidence="3" key="2">
    <citation type="submission" date="2021-09" db="EMBL/GenBank/DDBJ databases">
        <authorList>
            <person name="Gilroy R."/>
        </authorList>
    </citation>
    <scope>NUCLEOTIDE SEQUENCE</scope>
    <source>
        <strain evidence="3">CHK135-1449</strain>
    </source>
</reference>
<accession>A0A9D2ZZM0</accession>
<evidence type="ECO:0000313" key="3">
    <source>
        <dbReference type="EMBL" id="HJF29011.1"/>
    </source>
</evidence>
<evidence type="ECO:0000259" key="2">
    <source>
        <dbReference type="Pfam" id="PF00561"/>
    </source>
</evidence>
<gene>
    <name evidence="3" type="ORF">K8V79_12415</name>
</gene>
<dbReference type="Gene3D" id="3.40.50.1820">
    <property type="entry name" value="alpha/beta hydrolase"/>
    <property type="match status" value="1"/>
</dbReference>
<dbReference type="InterPro" id="IPR029058">
    <property type="entry name" value="AB_hydrolase_fold"/>
</dbReference>
<dbReference type="AlphaFoldDB" id="A0A9D2ZZM0"/>
<comment type="caution">
    <text evidence="3">The sequence shown here is derived from an EMBL/GenBank/DDBJ whole genome shotgun (WGS) entry which is preliminary data.</text>
</comment>
<feature type="domain" description="AB hydrolase-1" evidence="2">
    <location>
        <begin position="27"/>
        <end position="272"/>
    </location>
</feature>
<dbReference type="PRINTS" id="PR00412">
    <property type="entry name" value="EPOXHYDRLASE"/>
</dbReference>
<organism evidence="3 4">
    <name type="scientific">Acinetobacter lwoffii</name>
    <dbReference type="NCBI Taxonomy" id="28090"/>
    <lineage>
        <taxon>Bacteria</taxon>
        <taxon>Pseudomonadati</taxon>
        <taxon>Pseudomonadota</taxon>
        <taxon>Gammaproteobacteria</taxon>
        <taxon>Moraxellales</taxon>
        <taxon>Moraxellaceae</taxon>
        <taxon>Acinetobacter</taxon>
    </lineage>
</organism>
<reference evidence="3" key="1">
    <citation type="journal article" date="2021" name="PeerJ">
        <title>Extensive microbial diversity within the chicken gut microbiome revealed by metagenomics and culture.</title>
        <authorList>
            <person name="Gilroy R."/>
            <person name="Ravi A."/>
            <person name="Getino M."/>
            <person name="Pursley I."/>
            <person name="Horton D.L."/>
            <person name="Alikhan N.F."/>
            <person name="Baker D."/>
            <person name="Gharbi K."/>
            <person name="Hall N."/>
            <person name="Watson M."/>
            <person name="Adriaenssens E.M."/>
            <person name="Foster-Nyarko E."/>
            <person name="Jarju S."/>
            <person name="Secka A."/>
            <person name="Antonio M."/>
            <person name="Oren A."/>
            <person name="Chaudhuri R.R."/>
            <person name="La Ragione R."/>
            <person name="Hildebrand F."/>
            <person name="Pallen M.J."/>
        </authorList>
    </citation>
    <scope>NUCLEOTIDE SEQUENCE</scope>
    <source>
        <strain evidence="3">CHK135-1449</strain>
    </source>
</reference>
<dbReference type="InterPro" id="IPR000639">
    <property type="entry name" value="Epox_hydrolase-like"/>
</dbReference>
<dbReference type="PANTHER" id="PTHR43329">
    <property type="entry name" value="EPOXIDE HYDROLASE"/>
    <property type="match status" value="1"/>
</dbReference>